<evidence type="ECO:0000313" key="2">
    <source>
        <dbReference type="Proteomes" id="UP000177140"/>
    </source>
</evidence>
<dbReference type="AlphaFoldDB" id="A0A1G2QQY9"/>
<evidence type="ECO:0008006" key="3">
    <source>
        <dbReference type="Google" id="ProtNLM"/>
    </source>
</evidence>
<comment type="caution">
    <text evidence="1">The sequence shown here is derived from an EMBL/GenBank/DDBJ whole genome shotgun (WGS) entry which is preliminary data.</text>
</comment>
<name>A0A1G2QQY9_9BACT</name>
<dbReference type="Proteomes" id="UP000177140">
    <property type="component" value="Unassembled WGS sequence"/>
</dbReference>
<organism evidence="1 2">
    <name type="scientific">Candidatus Vogelbacteria bacterium RIFOXYD2_FULL_44_9</name>
    <dbReference type="NCBI Taxonomy" id="1802441"/>
    <lineage>
        <taxon>Bacteria</taxon>
        <taxon>Candidatus Vogeliibacteriota</taxon>
    </lineage>
</organism>
<proteinExistence type="predicted"/>
<dbReference type="EMBL" id="MHTM01000015">
    <property type="protein sequence ID" value="OHA62402.1"/>
    <property type="molecule type" value="Genomic_DNA"/>
</dbReference>
<protein>
    <recommendedName>
        <fullName evidence="3">DUF4878 domain-containing protein</fullName>
    </recommendedName>
</protein>
<reference evidence="1 2" key="1">
    <citation type="journal article" date="2016" name="Nat. Commun.">
        <title>Thousands of microbial genomes shed light on interconnected biogeochemical processes in an aquifer system.</title>
        <authorList>
            <person name="Anantharaman K."/>
            <person name="Brown C.T."/>
            <person name="Hug L.A."/>
            <person name="Sharon I."/>
            <person name="Castelle C.J."/>
            <person name="Probst A.J."/>
            <person name="Thomas B.C."/>
            <person name="Singh A."/>
            <person name="Wilkins M.J."/>
            <person name="Karaoz U."/>
            <person name="Brodie E.L."/>
            <person name="Williams K.H."/>
            <person name="Hubbard S.S."/>
            <person name="Banfield J.F."/>
        </authorList>
    </citation>
    <scope>NUCLEOTIDE SEQUENCE [LARGE SCALE GENOMIC DNA]</scope>
</reference>
<evidence type="ECO:0000313" key="1">
    <source>
        <dbReference type="EMBL" id="OHA62402.1"/>
    </source>
</evidence>
<gene>
    <name evidence="1" type="ORF">A2556_02675</name>
</gene>
<sequence>MGGVIVVGLLVWAGNFGLQLYQQWSQQRYIASVEVLKAEYKNDTYGGATPEETLQLFIKAFQAGDLELASKYFIIEKQADALSDMKVIIKNNRKDIVANVMSSYDKKECFEYRKTCEFSKYDEKVGAWSKSSLILNQDTLVWKLVSM</sequence>
<accession>A0A1G2QQY9</accession>